<dbReference type="InterPro" id="IPR002110">
    <property type="entry name" value="Ankyrin_rpt"/>
</dbReference>
<evidence type="ECO:0000313" key="5">
    <source>
        <dbReference type="Proteomes" id="UP000179807"/>
    </source>
</evidence>
<feature type="repeat" description="ANK" evidence="3">
    <location>
        <begin position="13"/>
        <end position="45"/>
    </location>
</feature>
<dbReference type="PANTHER" id="PTHR24171">
    <property type="entry name" value="ANKYRIN REPEAT DOMAIN-CONTAINING PROTEIN 39-RELATED"/>
    <property type="match status" value="1"/>
</dbReference>
<dbReference type="AlphaFoldDB" id="A0A1J4J5Y9"/>
<dbReference type="Pfam" id="PF00023">
    <property type="entry name" value="Ank"/>
    <property type="match status" value="1"/>
</dbReference>
<dbReference type="Proteomes" id="UP000179807">
    <property type="component" value="Unassembled WGS sequence"/>
</dbReference>
<sequence length="51" mass="5616">MDRGADPNQKNSKGATPLLVATTYKNIEAVKILLEHGADPNITNDIFLMYL</sequence>
<organism evidence="4 5">
    <name type="scientific">Tritrichomonas foetus</name>
    <dbReference type="NCBI Taxonomy" id="1144522"/>
    <lineage>
        <taxon>Eukaryota</taxon>
        <taxon>Metamonada</taxon>
        <taxon>Parabasalia</taxon>
        <taxon>Tritrichomonadida</taxon>
        <taxon>Tritrichomonadidae</taxon>
        <taxon>Tritrichomonas</taxon>
    </lineage>
</organism>
<evidence type="ECO:0000256" key="3">
    <source>
        <dbReference type="PROSITE-ProRule" id="PRU00023"/>
    </source>
</evidence>
<dbReference type="VEuPathDB" id="TrichDB:TRFO_12086"/>
<comment type="caution">
    <text evidence="4">The sequence shown here is derived from an EMBL/GenBank/DDBJ whole genome shotgun (WGS) entry which is preliminary data.</text>
</comment>
<dbReference type="Gene3D" id="1.25.40.20">
    <property type="entry name" value="Ankyrin repeat-containing domain"/>
    <property type="match status" value="1"/>
</dbReference>
<evidence type="ECO:0000256" key="2">
    <source>
        <dbReference type="ARBA" id="ARBA00023043"/>
    </source>
</evidence>
<dbReference type="SUPFAM" id="SSF48403">
    <property type="entry name" value="Ankyrin repeat"/>
    <property type="match status" value="1"/>
</dbReference>
<protein>
    <submittedName>
        <fullName evidence="4">Uncharacterized protein</fullName>
    </submittedName>
</protein>
<name>A0A1J4J5Y9_9EUKA</name>
<gene>
    <name evidence="4" type="ORF">TRFO_12086</name>
</gene>
<evidence type="ECO:0000256" key="1">
    <source>
        <dbReference type="ARBA" id="ARBA00022737"/>
    </source>
</evidence>
<dbReference type="GeneID" id="94831120"/>
<evidence type="ECO:0000313" key="4">
    <source>
        <dbReference type="EMBL" id="OHS93067.1"/>
    </source>
</evidence>
<keyword evidence="1" id="KW-0677">Repeat</keyword>
<keyword evidence="2 3" id="KW-0040">ANK repeat</keyword>
<keyword evidence="5" id="KW-1185">Reference proteome</keyword>
<dbReference type="PROSITE" id="PS50088">
    <property type="entry name" value="ANK_REPEAT"/>
    <property type="match status" value="1"/>
</dbReference>
<dbReference type="EMBL" id="MLAK01001437">
    <property type="protein sequence ID" value="OHS93067.1"/>
    <property type="molecule type" value="Genomic_DNA"/>
</dbReference>
<proteinExistence type="predicted"/>
<accession>A0A1J4J5Y9</accession>
<dbReference type="InterPro" id="IPR036770">
    <property type="entry name" value="Ankyrin_rpt-contain_sf"/>
</dbReference>
<reference evidence="4" key="1">
    <citation type="submission" date="2016-10" db="EMBL/GenBank/DDBJ databases">
        <authorList>
            <person name="Benchimol M."/>
            <person name="Almeida L.G."/>
            <person name="Vasconcelos A.T."/>
            <person name="Perreira-Neves A."/>
            <person name="Rosa I.A."/>
            <person name="Tasca T."/>
            <person name="Bogo M.R."/>
            <person name="de Souza W."/>
        </authorList>
    </citation>
    <scope>NUCLEOTIDE SEQUENCE [LARGE SCALE GENOMIC DNA]</scope>
    <source>
        <strain evidence="4">K</strain>
    </source>
</reference>
<dbReference type="PROSITE" id="PS50297">
    <property type="entry name" value="ANK_REP_REGION"/>
    <property type="match status" value="1"/>
</dbReference>
<dbReference type="RefSeq" id="XP_068346204.1">
    <property type="nucleotide sequence ID" value="XM_068496416.1"/>
</dbReference>
<dbReference type="SMART" id="SM00248">
    <property type="entry name" value="ANK"/>
    <property type="match status" value="1"/>
</dbReference>
<dbReference type="OrthoDB" id="539213at2759"/>